<dbReference type="AlphaFoldDB" id="A0A7X3JYN2"/>
<accession>A0A7X3JYN2</accession>
<name>A0A7X3JYN2_9BACL</name>
<evidence type="ECO:0000313" key="3">
    <source>
        <dbReference type="Proteomes" id="UP000490800"/>
    </source>
</evidence>
<dbReference type="Proteomes" id="UP000490800">
    <property type="component" value="Unassembled WGS sequence"/>
</dbReference>
<proteinExistence type="predicted"/>
<keyword evidence="3" id="KW-1185">Reference proteome</keyword>
<dbReference type="EMBL" id="RHLK01000003">
    <property type="protein sequence ID" value="MVO99318.1"/>
    <property type="molecule type" value="Genomic_DNA"/>
</dbReference>
<dbReference type="OrthoDB" id="2624306at2"/>
<feature type="region of interest" description="Disordered" evidence="1">
    <location>
        <begin position="1"/>
        <end position="40"/>
    </location>
</feature>
<protein>
    <submittedName>
        <fullName evidence="2">Uncharacterized protein</fullName>
    </submittedName>
</protein>
<comment type="caution">
    <text evidence="2">The sequence shown here is derived from an EMBL/GenBank/DDBJ whole genome shotgun (WGS) entry which is preliminary data.</text>
</comment>
<gene>
    <name evidence="2" type="ORF">EDM21_07205</name>
</gene>
<evidence type="ECO:0000313" key="2">
    <source>
        <dbReference type="EMBL" id="MVO99318.1"/>
    </source>
</evidence>
<sequence>MAQSNDKNNKDYYNEISNTAGGINTPPEREDKAATDPISGVVGKIMDKLADDEDLPKKDK</sequence>
<evidence type="ECO:0000256" key="1">
    <source>
        <dbReference type="SAM" id="MobiDB-lite"/>
    </source>
</evidence>
<dbReference type="RefSeq" id="WP_157334251.1">
    <property type="nucleotide sequence ID" value="NZ_RHLK01000003.1"/>
</dbReference>
<organism evidence="2 3">
    <name type="scientific">Paenibacillus lutrae</name>
    <dbReference type="NCBI Taxonomy" id="2078573"/>
    <lineage>
        <taxon>Bacteria</taxon>
        <taxon>Bacillati</taxon>
        <taxon>Bacillota</taxon>
        <taxon>Bacilli</taxon>
        <taxon>Bacillales</taxon>
        <taxon>Paenibacillaceae</taxon>
        <taxon>Paenibacillus</taxon>
    </lineage>
</organism>
<reference evidence="2 3" key="1">
    <citation type="journal article" date="2019" name="Microorganisms">
        <title>Paenibacillus lutrae sp. nov., A Chitinolytic Species Isolated from A River Otter in Castril Natural Park, Granada, Spain.</title>
        <authorList>
            <person name="Rodriguez M."/>
            <person name="Reina J.C."/>
            <person name="Bejar V."/>
            <person name="Llamas I."/>
        </authorList>
    </citation>
    <scope>NUCLEOTIDE SEQUENCE [LARGE SCALE GENOMIC DNA]</scope>
    <source>
        <strain evidence="2 3">N10</strain>
    </source>
</reference>